<keyword evidence="2" id="KW-1185">Reference proteome</keyword>
<gene>
    <name evidence="1" type="ORF">CLVI_14210</name>
</gene>
<name>A0A2T0BFZ0_9CLOT</name>
<evidence type="ECO:0000313" key="1">
    <source>
        <dbReference type="EMBL" id="PRR82784.1"/>
    </source>
</evidence>
<proteinExistence type="predicted"/>
<dbReference type="Proteomes" id="UP000239471">
    <property type="component" value="Unassembled WGS sequence"/>
</dbReference>
<accession>A0A2T0BFZ0</accession>
<comment type="caution">
    <text evidence="1">The sequence shown here is derived from an EMBL/GenBank/DDBJ whole genome shotgun (WGS) entry which is preliminary data.</text>
</comment>
<dbReference type="EMBL" id="PVXQ01000012">
    <property type="protein sequence ID" value="PRR82784.1"/>
    <property type="molecule type" value="Genomic_DNA"/>
</dbReference>
<evidence type="ECO:0000313" key="2">
    <source>
        <dbReference type="Proteomes" id="UP000239471"/>
    </source>
</evidence>
<reference evidence="1 2" key="1">
    <citation type="submission" date="2018-03" db="EMBL/GenBank/DDBJ databases">
        <title>Genome sequence of Clostridium vincentii DSM 10228.</title>
        <authorList>
            <person name="Poehlein A."/>
            <person name="Daniel R."/>
        </authorList>
    </citation>
    <scope>NUCLEOTIDE SEQUENCE [LARGE SCALE GENOMIC DNA]</scope>
    <source>
        <strain evidence="1 2">DSM 10228</strain>
    </source>
</reference>
<dbReference type="AlphaFoldDB" id="A0A2T0BFZ0"/>
<organism evidence="1 2">
    <name type="scientific">Clostridium vincentii</name>
    <dbReference type="NCBI Taxonomy" id="52704"/>
    <lineage>
        <taxon>Bacteria</taxon>
        <taxon>Bacillati</taxon>
        <taxon>Bacillota</taxon>
        <taxon>Clostridia</taxon>
        <taxon>Eubacteriales</taxon>
        <taxon>Clostridiaceae</taxon>
        <taxon>Clostridium</taxon>
    </lineage>
</organism>
<sequence length="35" mass="3765">MSIKKTGKLVVLIGATAALVASLIKDKKEKKHTEN</sequence>
<protein>
    <submittedName>
        <fullName evidence="1">Uncharacterized protein</fullName>
    </submittedName>
</protein>